<comment type="pathway">
    <text evidence="2 11">Porphyrin-containing compound metabolism; protoporphyrin-IX biosynthesis; 5-aminolevulinate from glycine: step 1/1.</text>
</comment>
<evidence type="ECO:0000256" key="4">
    <source>
        <dbReference type="ARBA" id="ARBA00011738"/>
    </source>
</evidence>
<evidence type="ECO:0000256" key="9">
    <source>
        <dbReference type="ARBA" id="ARBA00047654"/>
    </source>
</evidence>
<dbReference type="InterPro" id="IPR050087">
    <property type="entry name" value="AON_synthase_class-II"/>
</dbReference>
<dbReference type="PANTHER" id="PTHR13693:SF102">
    <property type="entry name" value="2-AMINO-3-KETOBUTYRATE COENZYME A LIGASE, MITOCHONDRIAL"/>
    <property type="match status" value="1"/>
</dbReference>
<dbReference type="CDD" id="cd06454">
    <property type="entry name" value="KBL_like"/>
    <property type="match status" value="1"/>
</dbReference>
<dbReference type="EC" id="2.3.1.37" evidence="11"/>
<dbReference type="RefSeq" id="WP_109886925.1">
    <property type="nucleotide sequence ID" value="NZ_CP029550.1"/>
</dbReference>
<organism evidence="13 14">
    <name type="scientific">Methylobacterium durans</name>
    <dbReference type="NCBI Taxonomy" id="2202825"/>
    <lineage>
        <taxon>Bacteria</taxon>
        <taxon>Pseudomonadati</taxon>
        <taxon>Pseudomonadota</taxon>
        <taxon>Alphaproteobacteria</taxon>
        <taxon>Hyphomicrobiales</taxon>
        <taxon>Methylobacteriaceae</taxon>
        <taxon>Methylobacterium</taxon>
    </lineage>
</organism>
<protein>
    <recommendedName>
        <fullName evidence="11">5-aminolevulinate synthase</fullName>
        <ecNumber evidence="11">2.3.1.37</ecNumber>
    </recommendedName>
    <alternativeName>
        <fullName evidence="11">5-aminolevulinic acid synthase</fullName>
    </alternativeName>
    <alternativeName>
        <fullName evidence="11">Delta-ALA synthase</fullName>
    </alternativeName>
    <alternativeName>
        <fullName evidence="11">Delta-aminolevulinate synthase</fullName>
    </alternativeName>
</protein>
<dbReference type="PANTHER" id="PTHR13693">
    <property type="entry name" value="CLASS II AMINOTRANSFERASE/8-AMINO-7-OXONONANOATE SYNTHASE"/>
    <property type="match status" value="1"/>
</dbReference>
<evidence type="ECO:0000256" key="3">
    <source>
        <dbReference type="ARBA" id="ARBA00008392"/>
    </source>
</evidence>
<dbReference type="Pfam" id="PF00155">
    <property type="entry name" value="Aminotran_1_2"/>
    <property type="match status" value="1"/>
</dbReference>
<evidence type="ECO:0000313" key="14">
    <source>
        <dbReference type="Proteomes" id="UP000245926"/>
    </source>
</evidence>
<evidence type="ECO:0000313" key="13">
    <source>
        <dbReference type="EMBL" id="AWN39390.1"/>
    </source>
</evidence>
<dbReference type="UniPathway" id="UPA00251">
    <property type="reaction ID" value="UER00375"/>
</dbReference>
<comment type="catalytic activity">
    <reaction evidence="9 11">
        <text>succinyl-CoA + glycine + H(+) = 5-aminolevulinate + CO2 + CoA</text>
        <dbReference type="Rhea" id="RHEA:12921"/>
        <dbReference type="ChEBI" id="CHEBI:15378"/>
        <dbReference type="ChEBI" id="CHEBI:16526"/>
        <dbReference type="ChEBI" id="CHEBI:57287"/>
        <dbReference type="ChEBI" id="CHEBI:57292"/>
        <dbReference type="ChEBI" id="CHEBI:57305"/>
        <dbReference type="ChEBI" id="CHEBI:356416"/>
        <dbReference type="EC" id="2.3.1.37"/>
    </reaction>
</comment>
<keyword evidence="5 11" id="KW-0808">Transferase</keyword>
<dbReference type="OrthoDB" id="9807157at2"/>
<comment type="cofactor">
    <cofactor evidence="1 10">
        <name>pyridoxal 5'-phosphate</name>
        <dbReference type="ChEBI" id="CHEBI:597326"/>
    </cofactor>
</comment>
<evidence type="ECO:0000256" key="2">
    <source>
        <dbReference type="ARBA" id="ARBA00005029"/>
    </source>
</evidence>
<evidence type="ECO:0000256" key="6">
    <source>
        <dbReference type="ARBA" id="ARBA00022898"/>
    </source>
</evidence>
<keyword evidence="8 11" id="KW-0012">Acyltransferase</keyword>
<proteinExistence type="inferred from homology"/>
<dbReference type="InterPro" id="IPR010961">
    <property type="entry name" value="4pyrrol_synth_NH2levulA_synth"/>
</dbReference>
<evidence type="ECO:0000259" key="12">
    <source>
        <dbReference type="Pfam" id="PF00155"/>
    </source>
</evidence>
<dbReference type="InterPro" id="IPR001917">
    <property type="entry name" value="Aminotrans_II_pyridoxalP_BS"/>
</dbReference>
<evidence type="ECO:0000256" key="1">
    <source>
        <dbReference type="ARBA" id="ARBA00001933"/>
    </source>
</evidence>
<dbReference type="NCBIfam" id="TIGR01821">
    <property type="entry name" value="5aminolev_synth"/>
    <property type="match status" value="1"/>
</dbReference>
<evidence type="ECO:0000256" key="8">
    <source>
        <dbReference type="ARBA" id="ARBA00023315"/>
    </source>
</evidence>
<dbReference type="Gene3D" id="3.90.1150.10">
    <property type="entry name" value="Aspartate Aminotransferase, domain 1"/>
    <property type="match status" value="1"/>
</dbReference>
<dbReference type="InterPro" id="IPR015421">
    <property type="entry name" value="PyrdxlP-dep_Trfase_major"/>
</dbReference>
<gene>
    <name evidence="13" type="primary">hemA</name>
    <name evidence="13" type="ORF">DK389_01010</name>
</gene>
<comment type="similarity">
    <text evidence="3 10">Belongs to the class-II pyridoxal-phosphate-dependent aminotransferase family.</text>
</comment>
<keyword evidence="7 11" id="KW-0350">Heme biosynthesis</keyword>
<evidence type="ECO:0000256" key="7">
    <source>
        <dbReference type="ARBA" id="ARBA00023133"/>
    </source>
</evidence>
<dbReference type="InterPro" id="IPR004839">
    <property type="entry name" value="Aminotransferase_I/II_large"/>
</dbReference>
<sequence>MDYDAFFATELNGLHREGRYRVFTDLEREAGRFPHAVHHHPAGTRPVTVWCSNDYLGMGQHPKVLAAMHEALDRCGAGAGGTRNISGTNHYHVLLEQELADLHDKEAALLFTSGYVSNWAALGTLAGKLPGCVVFSDEGNHASMIEGIRASRAERQIFRHNDPADLDRKLRLVDPGRPKLVAFESVYSMDGDIAPIAEICDVAEAHGALTYLDEVHAVGLYGARGGGISERQGLAHRLDVIEGTLGKAFAVHGGYITGSAKLCDFVRSFASGFIFTTSLPPAVAAGAAASIRHLKQSSAERARHQDRVRRVRTCLDEAGIPYLSNGSHIVPVMVCDPVLCKAISDALLDEFGIYVQPINYPTVPRGTERLRITPSPLHTDADIDHLVGALATIWRRIGLEKVAAE</sequence>
<dbReference type="PROSITE" id="PS00599">
    <property type="entry name" value="AA_TRANSFER_CLASS_2"/>
    <property type="match status" value="1"/>
</dbReference>
<dbReference type="SUPFAM" id="SSF53383">
    <property type="entry name" value="PLP-dependent transferases"/>
    <property type="match status" value="1"/>
</dbReference>
<dbReference type="InterPro" id="IPR015424">
    <property type="entry name" value="PyrdxlP-dep_Trfase"/>
</dbReference>
<dbReference type="InterPro" id="IPR015422">
    <property type="entry name" value="PyrdxlP-dep_Trfase_small"/>
</dbReference>
<dbReference type="Gene3D" id="3.40.640.10">
    <property type="entry name" value="Type I PLP-dependent aspartate aminotransferase-like (Major domain)"/>
    <property type="match status" value="1"/>
</dbReference>
<feature type="domain" description="Aminotransferase class I/classII large" evidence="12">
    <location>
        <begin position="46"/>
        <end position="390"/>
    </location>
</feature>
<dbReference type="GO" id="GO:0030170">
    <property type="term" value="F:pyridoxal phosphate binding"/>
    <property type="evidence" value="ECO:0007669"/>
    <property type="project" value="UniProtKB-UniRule"/>
</dbReference>
<dbReference type="FunFam" id="3.40.640.10:FF:000006">
    <property type="entry name" value="5-aminolevulinate synthase, mitochondrial"/>
    <property type="match status" value="1"/>
</dbReference>
<keyword evidence="6 10" id="KW-0663">Pyridoxal phosphate</keyword>
<keyword evidence="14" id="KW-1185">Reference proteome</keyword>
<accession>A0A2U8W1K9</accession>
<dbReference type="Proteomes" id="UP000245926">
    <property type="component" value="Chromosome"/>
</dbReference>
<dbReference type="GO" id="GO:0006782">
    <property type="term" value="P:protoporphyrinogen IX biosynthetic process"/>
    <property type="evidence" value="ECO:0007669"/>
    <property type="project" value="UniProtKB-UniRule"/>
</dbReference>
<dbReference type="GO" id="GO:0003870">
    <property type="term" value="F:5-aminolevulinate synthase activity"/>
    <property type="evidence" value="ECO:0007669"/>
    <property type="project" value="UniProtKB-EC"/>
</dbReference>
<comment type="subunit">
    <text evidence="4">Homodimer.</text>
</comment>
<reference evidence="14" key="1">
    <citation type="submission" date="2018-05" db="EMBL/GenBank/DDBJ databases">
        <title>Complete Genome Sequence of Methylobacterium sp. 17SD2-17.</title>
        <authorList>
            <person name="Srinivasan S."/>
        </authorList>
    </citation>
    <scope>NUCLEOTIDE SEQUENCE [LARGE SCALE GENOMIC DNA]</scope>
    <source>
        <strain evidence="14">17SD2-17</strain>
    </source>
</reference>
<evidence type="ECO:0000256" key="10">
    <source>
        <dbReference type="RuleBase" id="RU003693"/>
    </source>
</evidence>
<dbReference type="KEGG" id="mets:DK389_01010"/>
<evidence type="ECO:0000256" key="11">
    <source>
        <dbReference type="RuleBase" id="RU910713"/>
    </source>
</evidence>
<name>A0A2U8W1K9_9HYPH</name>
<evidence type="ECO:0000256" key="5">
    <source>
        <dbReference type="ARBA" id="ARBA00022679"/>
    </source>
</evidence>
<dbReference type="AlphaFoldDB" id="A0A2U8W1K9"/>
<dbReference type="EMBL" id="CP029550">
    <property type="protein sequence ID" value="AWN39390.1"/>
    <property type="molecule type" value="Genomic_DNA"/>
</dbReference>